<name>A0A063YAX5_9GAMM</name>
<feature type="domain" description="HTH gntR-type" evidence="4">
    <location>
        <begin position="11"/>
        <end position="78"/>
    </location>
</feature>
<evidence type="ECO:0000259" key="4">
    <source>
        <dbReference type="PROSITE" id="PS50949"/>
    </source>
</evidence>
<reference evidence="5 6" key="1">
    <citation type="journal article" date="2005" name="Int. J. Syst. Evol. Microbiol.">
        <title>Nitrincola lacisaponensis gen. nov., sp. nov., a novel alkaliphilic bacterium isolated from an alkaline, saline lake.</title>
        <authorList>
            <person name="Dimitriu P.A."/>
            <person name="Shukla S.K."/>
            <person name="Conradt J."/>
            <person name="Marquez M.C."/>
            <person name="Ventosa A."/>
            <person name="Maglia A."/>
            <person name="Peyton B.M."/>
            <person name="Pinkart H.C."/>
            <person name="Mormile M.R."/>
        </authorList>
    </citation>
    <scope>NUCLEOTIDE SEQUENCE [LARGE SCALE GENOMIC DNA]</scope>
    <source>
        <strain evidence="5 6">4CA</strain>
    </source>
</reference>
<evidence type="ECO:0000256" key="3">
    <source>
        <dbReference type="ARBA" id="ARBA00023163"/>
    </source>
</evidence>
<keyword evidence="3" id="KW-0804">Transcription</keyword>
<protein>
    <submittedName>
        <fullName evidence="5">Transcriptional regulator, GntR family</fullName>
    </submittedName>
</protein>
<dbReference type="Gene3D" id="1.20.120.530">
    <property type="entry name" value="GntR ligand-binding domain-like"/>
    <property type="match status" value="1"/>
</dbReference>
<dbReference type="PROSITE" id="PS50949">
    <property type="entry name" value="HTH_GNTR"/>
    <property type="match status" value="1"/>
</dbReference>
<dbReference type="SUPFAM" id="SSF48008">
    <property type="entry name" value="GntR ligand-binding domain-like"/>
    <property type="match status" value="1"/>
</dbReference>
<dbReference type="Proteomes" id="UP000027318">
    <property type="component" value="Unassembled WGS sequence"/>
</dbReference>
<dbReference type="InterPro" id="IPR036390">
    <property type="entry name" value="WH_DNA-bd_sf"/>
</dbReference>
<dbReference type="GO" id="GO:0003700">
    <property type="term" value="F:DNA-binding transcription factor activity"/>
    <property type="evidence" value="ECO:0007669"/>
    <property type="project" value="InterPro"/>
</dbReference>
<proteinExistence type="predicted"/>
<dbReference type="SMART" id="SM00895">
    <property type="entry name" value="FCD"/>
    <property type="match status" value="1"/>
</dbReference>
<dbReference type="RefSeq" id="WP_036542459.1">
    <property type="nucleotide sequence ID" value="NZ_JMSZ01000001.1"/>
</dbReference>
<dbReference type="GO" id="GO:0003677">
    <property type="term" value="F:DNA binding"/>
    <property type="evidence" value="ECO:0007669"/>
    <property type="project" value="UniProtKB-KW"/>
</dbReference>
<dbReference type="SMART" id="SM00345">
    <property type="entry name" value="HTH_GNTR"/>
    <property type="match status" value="1"/>
</dbReference>
<evidence type="ECO:0000256" key="1">
    <source>
        <dbReference type="ARBA" id="ARBA00023015"/>
    </source>
</evidence>
<dbReference type="InterPro" id="IPR000524">
    <property type="entry name" value="Tscrpt_reg_HTH_GntR"/>
</dbReference>
<dbReference type="SUPFAM" id="SSF46785">
    <property type="entry name" value="Winged helix' DNA-binding domain"/>
    <property type="match status" value="1"/>
</dbReference>
<dbReference type="OrthoDB" id="9799812at2"/>
<dbReference type="Pfam" id="PF00392">
    <property type="entry name" value="GntR"/>
    <property type="match status" value="1"/>
</dbReference>
<evidence type="ECO:0000256" key="2">
    <source>
        <dbReference type="ARBA" id="ARBA00023125"/>
    </source>
</evidence>
<comment type="caution">
    <text evidence="5">The sequence shown here is derived from an EMBL/GenBank/DDBJ whole genome shotgun (WGS) entry which is preliminary data.</text>
</comment>
<dbReference type="AlphaFoldDB" id="A0A063YAX5"/>
<dbReference type="Pfam" id="PF07729">
    <property type="entry name" value="FCD"/>
    <property type="match status" value="1"/>
</dbReference>
<keyword evidence="2" id="KW-0238">DNA-binding</keyword>
<gene>
    <name evidence="5" type="ORF">ADINL_0117</name>
</gene>
<dbReference type="EMBL" id="JMSZ01000001">
    <property type="protein sequence ID" value="KDE41437.1"/>
    <property type="molecule type" value="Genomic_DNA"/>
</dbReference>
<dbReference type="Gene3D" id="1.10.10.10">
    <property type="entry name" value="Winged helix-like DNA-binding domain superfamily/Winged helix DNA-binding domain"/>
    <property type="match status" value="1"/>
</dbReference>
<dbReference type="InterPro" id="IPR036388">
    <property type="entry name" value="WH-like_DNA-bd_sf"/>
</dbReference>
<evidence type="ECO:0000313" key="5">
    <source>
        <dbReference type="EMBL" id="KDE41437.1"/>
    </source>
</evidence>
<keyword evidence="6" id="KW-1185">Reference proteome</keyword>
<organism evidence="5 6">
    <name type="scientific">Nitrincola lacisaponensis</name>
    <dbReference type="NCBI Taxonomy" id="267850"/>
    <lineage>
        <taxon>Bacteria</taxon>
        <taxon>Pseudomonadati</taxon>
        <taxon>Pseudomonadota</taxon>
        <taxon>Gammaproteobacteria</taxon>
        <taxon>Oceanospirillales</taxon>
        <taxon>Oceanospirillaceae</taxon>
        <taxon>Nitrincola</taxon>
    </lineage>
</organism>
<dbReference type="STRING" id="267850.ADINL_0117"/>
<dbReference type="PANTHER" id="PTHR43537:SF39">
    <property type="entry name" value="HTH-TYPE TRANSCRIPTIONAL REGULATOR MCBR"/>
    <property type="match status" value="1"/>
</dbReference>
<sequence>MSYPISEIHHARLGSSIYALLREALITGRFKPNDRLRIRELAEQLSTSVTPVRDAILQLAKEQALEMRSPRDIRVPQLSQSQYDEIRLLRLSLEGMGAEQAALNITPEALQALRQNIDLNHQAILADNLAEALRLNSEFHLLLADAAAMPLLRSLIDMLWMRTGPLIAQSYREFSQQMAIGHHEMLWQALATGDPDAARTAIQQDILDGNQKMQAFLRTESLNTQPG</sequence>
<accession>A0A063YAX5</accession>
<dbReference type="InterPro" id="IPR011711">
    <property type="entry name" value="GntR_C"/>
</dbReference>
<dbReference type="InterPro" id="IPR008920">
    <property type="entry name" value="TF_FadR/GntR_C"/>
</dbReference>
<keyword evidence="1" id="KW-0805">Transcription regulation</keyword>
<evidence type="ECO:0000313" key="6">
    <source>
        <dbReference type="Proteomes" id="UP000027318"/>
    </source>
</evidence>
<dbReference type="PATRIC" id="fig|267850.7.peg.117"/>
<dbReference type="PANTHER" id="PTHR43537">
    <property type="entry name" value="TRANSCRIPTIONAL REGULATOR, GNTR FAMILY"/>
    <property type="match status" value="1"/>
</dbReference>